<protein>
    <recommendedName>
        <fullName evidence="5">VPLPA-CTERM sorting domain-containing protein</fullName>
    </recommendedName>
</protein>
<keyword evidence="2" id="KW-0732">Signal</keyword>
<keyword evidence="1" id="KW-1133">Transmembrane helix</keyword>
<proteinExistence type="predicted"/>
<feature type="chain" id="PRO_5016078489" description="VPLPA-CTERM sorting domain-containing protein" evidence="2">
    <location>
        <begin position="22"/>
        <end position="214"/>
    </location>
</feature>
<comment type="caution">
    <text evidence="3">The sequence shown here is derived from an EMBL/GenBank/DDBJ whole genome shotgun (WGS) entry which is preliminary data.</text>
</comment>
<gene>
    <name evidence="3" type="ORF">DI533_06835</name>
</gene>
<reference evidence="3 4" key="1">
    <citation type="submission" date="2017-08" db="EMBL/GenBank/DDBJ databases">
        <title>Infants hospitalized years apart are colonized by the same room-sourced microbial strains.</title>
        <authorList>
            <person name="Brooks B."/>
            <person name="Olm M.R."/>
            <person name="Firek B.A."/>
            <person name="Baker R."/>
            <person name="Thomas B.C."/>
            <person name="Morowitz M.J."/>
            <person name="Banfield J.F."/>
        </authorList>
    </citation>
    <scope>NUCLEOTIDE SEQUENCE [LARGE SCALE GENOMIC DNA]</scope>
    <source>
        <strain evidence="3">S2_003_000_R2_11</strain>
    </source>
</reference>
<evidence type="ECO:0008006" key="5">
    <source>
        <dbReference type="Google" id="ProtNLM"/>
    </source>
</evidence>
<sequence>MKTTAVLYALLPILASAPVQAATLASPDFTASITIDGVTSGPANGTAGTPGDCDIFGDASGCDLDTGDSIPRLLVNWVDDDSFDIFFFGQIGFGTAPVEFTLAGLNYLVDGVPTAITGFLFNFGASNVEGFLKSEGNPDGADFTNPTVSFTANSVTAFFADYSGQLDGDGPRMRFDVLVGDTPPPAEVPLPAAGGLMAAGILALGALRRRARNR</sequence>
<organism evidence="3 4">
    <name type="scientific">Cereibacter sphaeroides</name>
    <name type="common">Rhodobacter sphaeroides</name>
    <dbReference type="NCBI Taxonomy" id="1063"/>
    <lineage>
        <taxon>Bacteria</taxon>
        <taxon>Pseudomonadati</taxon>
        <taxon>Pseudomonadota</taxon>
        <taxon>Alphaproteobacteria</taxon>
        <taxon>Rhodobacterales</taxon>
        <taxon>Paracoccaceae</taxon>
        <taxon>Cereibacter</taxon>
    </lineage>
</organism>
<keyword evidence="1" id="KW-0472">Membrane</keyword>
<keyword evidence="1" id="KW-0812">Transmembrane</keyword>
<accession>A0A2W5SB82</accession>
<feature type="transmembrane region" description="Helical" evidence="1">
    <location>
        <begin position="188"/>
        <end position="207"/>
    </location>
</feature>
<evidence type="ECO:0000256" key="2">
    <source>
        <dbReference type="SAM" id="SignalP"/>
    </source>
</evidence>
<evidence type="ECO:0000256" key="1">
    <source>
        <dbReference type="SAM" id="Phobius"/>
    </source>
</evidence>
<feature type="signal peptide" evidence="2">
    <location>
        <begin position="1"/>
        <end position="21"/>
    </location>
</feature>
<evidence type="ECO:0000313" key="4">
    <source>
        <dbReference type="Proteomes" id="UP000248975"/>
    </source>
</evidence>
<dbReference type="EMBL" id="QFQS01000001">
    <property type="protein sequence ID" value="PZR00292.1"/>
    <property type="molecule type" value="Genomic_DNA"/>
</dbReference>
<evidence type="ECO:0000313" key="3">
    <source>
        <dbReference type="EMBL" id="PZR00292.1"/>
    </source>
</evidence>
<name>A0A2W5SB82_CERSP</name>
<dbReference type="Proteomes" id="UP000248975">
    <property type="component" value="Unassembled WGS sequence"/>
</dbReference>
<dbReference type="AlphaFoldDB" id="A0A2W5SB82"/>